<organism evidence="1 2">
    <name type="scientific">Mya arenaria</name>
    <name type="common">Soft-shell clam</name>
    <dbReference type="NCBI Taxonomy" id="6604"/>
    <lineage>
        <taxon>Eukaryota</taxon>
        <taxon>Metazoa</taxon>
        <taxon>Spiralia</taxon>
        <taxon>Lophotrochozoa</taxon>
        <taxon>Mollusca</taxon>
        <taxon>Bivalvia</taxon>
        <taxon>Autobranchia</taxon>
        <taxon>Heteroconchia</taxon>
        <taxon>Euheterodonta</taxon>
        <taxon>Imparidentia</taxon>
        <taxon>Neoheterodontei</taxon>
        <taxon>Myida</taxon>
        <taxon>Myoidea</taxon>
        <taxon>Myidae</taxon>
        <taxon>Mya</taxon>
    </lineage>
</organism>
<reference evidence="1" key="1">
    <citation type="submission" date="2022-11" db="EMBL/GenBank/DDBJ databases">
        <title>Centuries of genome instability and evolution in soft-shell clam transmissible cancer (bioRxiv).</title>
        <authorList>
            <person name="Hart S.F.M."/>
            <person name="Yonemitsu M.A."/>
            <person name="Giersch R.M."/>
            <person name="Beal B.F."/>
            <person name="Arriagada G."/>
            <person name="Davis B.W."/>
            <person name="Ostrander E.A."/>
            <person name="Goff S.P."/>
            <person name="Metzger M.J."/>
        </authorList>
    </citation>
    <scope>NUCLEOTIDE SEQUENCE</scope>
    <source>
        <strain evidence="1">MELC-2E11</strain>
        <tissue evidence="1">Siphon/mantle</tissue>
    </source>
</reference>
<evidence type="ECO:0000313" key="1">
    <source>
        <dbReference type="EMBL" id="WAQ95594.1"/>
    </source>
</evidence>
<name>A0ABY7DD83_MYAAR</name>
<proteinExistence type="predicted"/>
<sequence>MEVKDTVYCVFMELNVYGDTATNSCDVIICDFVYVITPECSQQFPDAETGDKVTKNLIVITIQFVLKVSAGLDLTA</sequence>
<evidence type="ECO:0000313" key="2">
    <source>
        <dbReference type="Proteomes" id="UP001164746"/>
    </source>
</evidence>
<dbReference type="EMBL" id="CP111013">
    <property type="protein sequence ID" value="WAQ95594.1"/>
    <property type="molecule type" value="Genomic_DNA"/>
</dbReference>
<keyword evidence="2" id="KW-1185">Reference proteome</keyword>
<protein>
    <submittedName>
        <fullName evidence="1">Uncharacterized protein</fullName>
    </submittedName>
</protein>
<dbReference type="Proteomes" id="UP001164746">
    <property type="component" value="Chromosome 2"/>
</dbReference>
<accession>A0ABY7DD83</accession>
<gene>
    <name evidence="1" type="ORF">MAR_028284</name>
</gene>